<dbReference type="RefSeq" id="WP_199115522.1">
    <property type="nucleotide sequence ID" value="NZ_JAELVQ010000015.1"/>
</dbReference>
<evidence type="ECO:0000313" key="3">
    <source>
        <dbReference type="Proteomes" id="UP000610931"/>
    </source>
</evidence>
<dbReference type="EMBL" id="JAELVQ010000015">
    <property type="protein sequence ID" value="MBJ6368760.1"/>
    <property type="molecule type" value="Genomic_DNA"/>
</dbReference>
<evidence type="ECO:0000259" key="1">
    <source>
        <dbReference type="Pfam" id="PF06094"/>
    </source>
</evidence>
<organism evidence="2 3">
    <name type="scientific">Snuella sedimenti</name>
    <dbReference type="NCBI Taxonomy" id="2798802"/>
    <lineage>
        <taxon>Bacteria</taxon>
        <taxon>Pseudomonadati</taxon>
        <taxon>Bacteroidota</taxon>
        <taxon>Flavobacteriia</taxon>
        <taxon>Flavobacteriales</taxon>
        <taxon>Flavobacteriaceae</taxon>
        <taxon>Snuella</taxon>
    </lineage>
</organism>
<sequence>MKKDKTNYLFVYGTLLKGFNNEMSHFLAEHSQFVEKGFFNGELYEVAGYPGAILSEKPTDKVYGSVYKVLDADLVFKALDTYEGIDVNAPELDLYKRLKVKAYMDSGLSLQTWVYIYNRPITSLQKISSGSYL</sequence>
<accession>A0A8J7LST0</accession>
<dbReference type="InterPro" id="IPR036568">
    <property type="entry name" value="GGCT-like_sf"/>
</dbReference>
<dbReference type="InterPro" id="IPR013024">
    <property type="entry name" value="GGCT-like"/>
</dbReference>
<protein>
    <submittedName>
        <fullName evidence="2">Gamma-glutamylcyclotransferase</fullName>
    </submittedName>
</protein>
<dbReference type="Gene3D" id="3.10.490.10">
    <property type="entry name" value="Gamma-glutamyl cyclotransferase-like"/>
    <property type="match status" value="1"/>
</dbReference>
<dbReference type="SUPFAM" id="SSF110857">
    <property type="entry name" value="Gamma-glutamyl cyclotransferase-like"/>
    <property type="match status" value="1"/>
</dbReference>
<name>A0A8J7LST0_9FLAO</name>
<comment type="caution">
    <text evidence="2">The sequence shown here is derived from an EMBL/GenBank/DDBJ whole genome shotgun (WGS) entry which is preliminary data.</text>
</comment>
<feature type="domain" description="Gamma-glutamylcyclotransferase AIG2-like" evidence="1">
    <location>
        <begin position="9"/>
        <end position="132"/>
    </location>
</feature>
<dbReference type="Pfam" id="PF06094">
    <property type="entry name" value="GGACT"/>
    <property type="match status" value="1"/>
</dbReference>
<dbReference type="AlphaFoldDB" id="A0A8J7LST0"/>
<dbReference type="InterPro" id="IPR009288">
    <property type="entry name" value="AIG2-like_dom"/>
</dbReference>
<keyword evidence="3" id="KW-1185">Reference proteome</keyword>
<dbReference type="Proteomes" id="UP000610931">
    <property type="component" value="Unassembled WGS sequence"/>
</dbReference>
<reference evidence="2" key="1">
    <citation type="submission" date="2020-12" db="EMBL/GenBank/DDBJ databases">
        <title>Snuella sp. nov., isolated from sediment in Incheon.</title>
        <authorList>
            <person name="Kim W."/>
        </authorList>
    </citation>
    <scope>NUCLEOTIDE SEQUENCE</scope>
    <source>
        <strain evidence="2">CAU 1569</strain>
    </source>
</reference>
<evidence type="ECO:0000313" key="2">
    <source>
        <dbReference type="EMBL" id="MBJ6368760.1"/>
    </source>
</evidence>
<dbReference type="CDD" id="cd06661">
    <property type="entry name" value="GGCT_like"/>
    <property type="match status" value="1"/>
</dbReference>
<gene>
    <name evidence="2" type="ORF">JF259_11730</name>
</gene>
<proteinExistence type="predicted"/>